<feature type="domain" description="Exonuclease" evidence="14">
    <location>
        <begin position="392"/>
        <end position="557"/>
    </location>
</feature>
<dbReference type="PANTHER" id="PTHR32294">
    <property type="entry name" value="DNA POLYMERASE III SUBUNIT ALPHA"/>
    <property type="match status" value="1"/>
</dbReference>
<keyword evidence="10 13" id="KW-0239">DNA-directed DNA polymerase</keyword>
<evidence type="ECO:0000256" key="3">
    <source>
        <dbReference type="ARBA" id="ARBA00022490"/>
    </source>
</evidence>
<dbReference type="SUPFAM" id="SSF53098">
    <property type="entry name" value="Ribonuclease H-like"/>
    <property type="match status" value="1"/>
</dbReference>
<evidence type="ECO:0000259" key="14">
    <source>
        <dbReference type="SMART" id="SM00479"/>
    </source>
</evidence>
<evidence type="ECO:0000256" key="2">
    <source>
        <dbReference type="ARBA" id="ARBA00004496"/>
    </source>
</evidence>
<dbReference type="Gene3D" id="2.40.50.140">
    <property type="entry name" value="Nucleic acid-binding proteins"/>
    <property type="match status" value="1"/>
</dbReference>
<dbReference type="GO" id="GO:0003677">
    <property type="term" value="F:DNA binding"/>
    <property type="evidence" value="ECO:0007669"/>
    <property type="project" value="UniProtKB-UniRule"/>
</dbReference>
<dbReference type="InterPro" id="IPR003141">
    <property type="entry name" value="Pol/His_phosphatase_N"/>
</dbReference>
<dbReference type="GO" id="GO:0006261">
    <property type="term" value="P:DNA-templated DNA replication"/>
    <property type="evidence" value="ECO:0007669"/>
    <property type="project" value="UniProtKB-UniRule"/>
</dbReference>
<dbReference type="Proteomes" id="UP000003280">
    <property type="component" value="Unassembled WGS sequence"/>
</dbReference>
<dbReference type="Pfam" id="PF01336">
    <property type="entry name" value="tRNA_anti-codon"/>
    <property type="match status" value="1"/>
</dbReference>
<organism evidence="16 17">
    <name type="scientific">Peptoniphilus duerdenii ATCC BAA-1640</name>
    <dbReference type="NCBI Taxonomy" id="862517"/>
    <lineage>
        <taxon>Bacteria</taxon>
        <taxon>Bacillati</taxon>
        <taxon>Bacillota</taxon>
        <taxon>Tissierellia</taxon>
        <taxon>Tissierellales</taxon>
        <taxon>Peptoniphilaceae</taxon>
        <taxon>Peptoniphilus</taxon>
    </lineage>
</organism>
<dbReference type="NCBIfam" id="NF001688">
    <property type="entry name" value="PRK00448.1"/>
    <property type="match status" value="1"/>
</dbReference>
<dbReference type="Gene3D" id="3.30.1900.20">
    <property type="match status" value="2"/>
</dbReference>
<keyword evidence="4 13" id="KW-0808">Transferase</keyword>
<evidence type="ECO:0000256" key="10">
    <source>
        <dbReference type="ARBA" id="ARBA00022932"/>
    </source>
</evidence>
<evidence type="ECO:0000256" key="5">
    <source>
        <dbReference type="ARBA" id="ARBA00022695"/>
    </source>
</evidence>
<dbReference type="PANTHER" id="PTHR32294:SF5">
    <property type="entry name" value="DNA POLYMERASE III POLC-TYPE"/>
    <property type="match status" value="1"/>
</dbReference>
<keyword evidence="3 13" id="KW-0963">Cytoplasm</keyword>
<dbReference type="eggNOG" id="COG2176">
    <property type="taxonomic scope" value="Bacteria"/>
</dbReference>
<dbReference type="STRING" id="862517.HMPREF9225_1236"/>
<keyword evidence="6 13" id="KW-0235">DNA replication</keyword>
<accession>E0NM47</accession>
<evidence type="ECO:0000256" key="7">
    <source>
        <dbReference type="ARBA" id="ARBA00022722"/>
    </source>
</evidence>
<dbReference type="Gene3D" id="3.30.420.10">
    <property type="entry name" value="Ribonuclease H-like superfamily/Ribonuclease H"/>
    <property type="match status" value="1"/>
</dbReference>
<dbReference type="InterPro" id="IPR012340">
    <property type="entry name" value="NA-bd_OB-fold"/>
</dbReference>
<dbReference type="GO" id="GO:0008408">
    <property type="term" value="F:3'-5' exonuclease activity"/>
    <property type="evidence" value="ECO:0007669"/>
    <property type="project" value="UniProtKB-UniRule"/>
</dbReference>
<protein>
    <recommendedName>
        <fullName evidence="13">DNA polymerase III PolC-type</fullName>
        <shortName evidence="13">PolIII</shortName>
        <ecNumber evidence="13">2.7.7.7</ecNumber>
    </recommendedName>
</protein>
<dbReference type="CDD" id="cd04484">
    <property type="entry name" value="polC_OBF"/>
    <property type="match status" value="1"/>
</dbReference>
<dbReference type="InterPro" id="IPR040982">
    <property type="entry name" value="DNA_pol3_finger"/>
</dbReference>
<dbReference type="InterPro" id="IPR004013">
    <property type="entry name" value="PHP_dom"/>
</dbReference>
<comment type="similarity">
    <text evidence="13">Belongs to the DNA polymerase type-C family. PolC subfamily.</text>
</comment>
<dbReference type="InterPro" id="IPR036397">
    <property type="entry name" value="RNaseH_sf"/>
</dbReference>
<evidence type="ECO:0000256" key="13">
    <source>
        <dbReference type="HAMAP-Rule" id="MF_00356"/>
    </source>
</evidence>
<keyword evidence="7 13" id="KW-0540">Nuclease</keyword>
<evidence type="ECO:0000256" key="8">
    <source>
        <dbReference type="ARBA" id="ARBA00022801"/>
    </source>
</evidence>
<dbReference type="NCBIfam" id="TIGR01405">
    <property type="entry name" value="polC_Gram_pos"/>
    <property type="match status" value="1"/>
</dbReference>
<evidence type="ECO:0000256" key="1">
    <source>
        <dbReference type="ARBA" id="ARBA00003452"/>
    </source>
</evidence>
<evidence type="ECO:0000256" key="12">
    <source>
        <dbReference type="ARBA" id="ARBA00049244"/>
    </source>
</evidence>
<dbReference type="CDD" id="cd06127">
    <property type="entry name" value="DEDDh"/>
    <property type="match status" value="1"/>
</dbReference>
<keyword evidence="8 13" id="KW-0378">Hydrolase</keyword>
<keyword evidence="9 13" id="KW-0269">Exonuclease</keyword>
<dbReference type="EC" id="2.7.7.7" evidence="13"/>
<dbReference type="GO" id="GO:0005737">
    <property type="term" value="C:cytoplasm"/>
    <property type="evidence" value="ECO:0007669"/>
    <property type="project" value="UniProtKB-SubCell"/>
</dbReference>
<dbReference type="InterPro" id="IPR013520">
    <property type="entry name" value="Ribonucl_H"/>
</dbReference>
<dbReference type="CDD" id="cd07435">
    <property type="entry name" value="PHP_PolIIIA_POLC"/>
    <property type="match status" value="1"/>
</dbReference>
<keyword evidence="5 13" id="KW-0548">Nucleotidyltransferase</keyword>
<dbReference type="Pfam" id="PF07733">
    <property type="entry name" value="DNA_pol3_alpha"/>
    <property type="match status" value="2"/>
</dbReference>
<feature type="domain" description="Polymerase/histidinol phosphatase N-terminal" evidence="15">
    <location>
        <begin position="308"/>
        <end position="375"/>
    </location>
</feature>
<dbReference type="SUPFAM" id="SSF50249">
    <property type="entry name" value="Nucleic acid-binding proteins"/>
    <property type="match status" value="1"/>
</dbReference>
<comment type="function">
    <text evidence="1 13">Required for replicative DNA synthesis. This DNA polymerase also exhibits 3' to 5' exonuclease activity.</text>
</comment>
<evidence type="ECO:0000256" key="11">
    <source>
        <dbReference type="ARBA" id="ARBA00025611"/>
    </source>
</evidence>
<comment type="subcellular location">
    <subcellularLocation>
        <location evidence="2 13">Cytoplasm</location>
    </subcellularLocation>
</comment>
<dbReference type="Pfam" id="PF14579">
    <property type="entry name" value="HHH_6"/>
    <property type="match status" value="1"/>
</dbReference>
<dbReference type="Gene3D" id="1.10.150.870">
    <property type="match status" value="1"/>
</dbReference>
<dbReference type="Pfam" id="PF17657">
    <property type="entry name" value="DNA_pol3_finger"/>
    <property type="match status" value="1"/>
</dbReference>
<dbReference type="InterPro" id="IPR029460">
    <property type="entry name" value="DNAPol_HHH"/>
</dbReference>
<dbReference type="InterPro" id="IPR006054">
    <property type="entry name" value="DnaQ"/>
</dbReference>
<dbReference type="Gene3D" id="6.10.140.1510">
    <property type="match status" value="1"/>
</dbReference>
<comment type="caution">
    <text evidence="16">The sequence shown here is derived from an EMBL/GenBank/DDBJ whole genome shotgun (WGS) entry which is preliminary data.</text>
</comment>
<dbReference type="HAMAP" id="MF_00356">
    <property type="entry name" value="DNApol_PolC"/>
    <property type="match status" value="1"/>
</dbReference>
<comment type="catalytic activity">
    <reaction evidence="12 13">
        <text>DNA(n) + a 2'-deoxyribonucleoside 5'-triphosphate = DNA(n+1) + diphosphate</text>
        <dbReference type="Rhea" id="RHEA:22508"/>
        <dbReference type="Rhea" id="RHEA-COMP:17339"/>
        <dbReference type="Rhea" id="RHEA-COMP:17340"/>
        <dbReference type="ChEBI" id="CHEBI:33019"/>
        <dbReference type="ChEBI" id="CHEBI:61560"/>
        <dbReference type="ChEBI" id="CHEBI:173112"/>
        <dbReference type="EC" id="2.7.7.7"/>
    </reaction>
</comment>
<proteinExistence type="inferred from homology"/>
<dbReference type="InterPro" id="IPR004365">
    <property type="entry name" value="NA-bd_OB_tRNA"/>
</dbReference>
<dbReference type="InterPro" id="IPR012337">
    <property type="entry name" value="RNaseH-like_sf"/>
</dbReference>
<evidence type="ECO:0000256" key="4">
    <source>
        <dbReference type="ARBA" id="ARBA00022679"/>
    </source>
</evidence>
<dbReference type="GO" id="GO:0003887">
    <property type="term" value="F:DNA-directed DNA polymerase activity"/>
    <property type="evidence" value="ECO:0007669"/>
    <property type="project" value="UniProtKB-UniRule"/>
</dbReference>
<dbReference type="SUPFAM" id="SSF81585">
    <property type="entry name" value="PsbU/PolX domain-like"/>
    <property type="match status" value="1"/>
</dbReference>
<gene>
    <name evidence="13 16" type="primary">polC</name>
    <name evidence="16" type="ORF">HMPREF9225_1236</name>
</gene>
<dbReference type="InterPro" id="IPR044923">
    <property type="entry name" value="PolC_middle_finger_sf"/>
</dbReference>
<dbReference type="FunFam" id="3.30.420.10:FF:000045">
    <property type="entry name" value="3'-5' exonuclease DinG"/>
    <property type="match status" value="1"/>
</dbReference>
<dbReference type="InterPro" id="IPR004805">
    <property type="entry name" value="DnaE2/DnaE/PolC"/>
</dbReference>
<dbReference type="EMBL" id="AEEH01000044">
    <property type="protein sequence ID" value="EFM25102.1"/>
    <property type="molecule type" value="Genomic_DNA"/>
</dbReference>
<dbReference type="SMART" id="SM00479">
    <property type="entry name" value="EXOIII"/>
    <property type="match status" value="1"/>
</dbReference>
<sequence>MFDFEKFSSILGIKNEEVNLNIVDINFDEDSLKLNVVMSSNHPIEDGFINTIKERILEYIPEIYLDLKIVYEDIDPIVLAKETILLNSPSFNCWLKDELMRVDEEKGYLILEVPDKTCYDLINSNKIKTSLDKALDPHNLKFVIEKGFDEDIDLDYIDTLKDMEKEVMETTVVKQEVKKTPQAQSSGNPKYRKGKFKGDEISIAEVSTNYQYVVLTGDIFDIEVKELRSGKRIILIKITDYTSSTVLKKFMNEDEVSEFKDEFKVGTRIKVSGRVEYDNFMSIVVINFNAIEKVEKEKIVEKSEKHRVELRLHTKMSTMSGITDFEEFAKFAKDLGHSALAITDVSDVQGFTNAMDASKSTGIKAIYGLDMRLVDDTMGIVENFEGKNYNQKFVVFDIESTGLSPASDMITEIGAVKIEDGVIVDRFSRFVNPMRPIPEKVVELTRITNEMVANEPPIEVVIKDFVEFIGDATLVAHNAEFDTAFIRRDMDKVGLKFDFPVLDTLYLSRAILNDLKRFNLSAICKKLGVNLEGAHRAVNDAEATAEAFIKMMKLGGSPKSFEEINKLFDKIDKSVLFSKDSTAIVQTQEGLKNLYKLVSASHMEYFNIEAKVPKTIFNKYRKGILLGSGTSKGELWNAIYFGKPHEKLLEIASYYDYLEIQPIGNNLNYVVSEKLKDKEDLININKKILALGDELNKPVVATGDVYYLYPHQDLSRRIVLSGVTGPVNPEVKIPNTLYFRTTDQMLDEFDYLGDRCEEVVITNSNKIADMVDDIKPLPDGTFPPYIEGSEEMLKKITFDRAHSIYGEDLPEIVEKRLDRELNSIIGNGYAVLYIIAEKLVKKSNSDGYLVGSRGSVGSSFAATMAGITEVNPLPPHYVCPKCKYSEFVDEKLVGSGVDLERKNCPVCGTELNRDGHNIPFEVFLGFEGDKEPDIDLNFAGEYQPVAHKYTEELFGEGYVFRAGTIGTVAENTAYRIVKNYYKDEIVPPVEIDRLAKEITGVKRTSGQHPGGVMIVPKTSSIYDFSPIQYPADKKSSGVITTHFDYNFLHGKILKLDILGHDGPTIIKMLEDLTGLKSEDIYLDDKRTMSLFNSSEELKMNKEIYECETGTLGIPEFGTDFVKRMLIKTKPSTFSELVQISGLSHGTDVWTNNAEDLVDQGLAKLQDVISTREDIMVYLIQAGAENKMAFFTMEKVRKGKGLTDEQREIMEKLPLPSWYIGACEKIKYMFPKAHAVAYVMLSFRVAYYKLNYPLEYYATYFTNKLTDFDIETISKGVGAMKEKLNELLQIKNPSQKEKGQRNTLEMALEMYSRGIEFKFIDIYKSQAKTFVIEDGAIRVPFMAVPGLGEAIANSIVESSKENKYISVEDFINKTGATKAIVEMLRENNCFEGMQENNQLSLFNF</sequence>
<keyword evidence="17" id="KW-1185">Reference proteome</keyword>
<dbReference type="Gene3D" id="3.20.20.140">
    <property type="entry name" value="Metal-dependent hydrolases"/>
    <property type="match status" value="2"/>
</dbReference>
<dbReference type="RefSeq" id="WP_008902050.1">
    <property type="nucleotide sequence ID" value="NZ_GL397071.1"/>
</dbReference>
<comment type="function">
    <text evidence="11">DNA polymerase III is a complex, multichain enzyme responsible for most of the replicative synthesis in bacteria. This DNA polymerase also exhibits 3' to 5' exonuclease activity. The alpha chain is the DNA polymerase.</text>
</comment>
<name>E0NM47_9FIRM</name>
<dbReference type="HOGENOM" id="CLU_003297_2_0_9"/>
<evidence type="ECO:0000256" key="6">
    <source>
        <dbReference type="ARBA" id="ARBA00022705"/>
    </source>
</evidence>
<evidence type="ECO:0000256" key="9">
    <source>
        <dbReference type="ARBA" id="ARBA00022839"/>
    </source>
</evidence>
<dbReference type="Pfam" id="PF02811">
    <property type="entry name" value="PHP"/>
    <property type="match status" value="1"/>
</dbReference>
<dbReference type="InterPro" id="IPR011708">
    <property type="entry name" value="DNA_pol3_alpha_NTPase_dom"/>
</dbReference>
<evidence type="ECO:0000259" key="15">
    <source>
        <dbReference type="SMART" id="SM00481"/>
    </source>
</evidence>
<evidence type="ECO:0000313" key="16">
    <source>
        <dbReference type="EMBL" id="EFM25102.1"/>
    </source>
</evidence>
<reference evidence="16 17" key="1">
    <citation type="submission" date="2010-07" db="EMBL/GenBank/DDBJ databases">
        <authorList>
            <person name="Muzny D."/>
            <person name="Qin X."/>
            <person name="Deng J."/>
            <person name="Jiang H."/>
            <person name="Liu Y."/>
            <person name="Qu J."/>
            <person name="Song X.-Z."/>
            <person name="Zhang L."/>
            <person name="Thornton R."/>
            <person name="Coyle M."/>
            <person name="Francisco L."/>
            <person name="Jackson L."/>
            <person name="Javaid M."/>
            <person name="Korchina V."/>
            <person name="Kovar C."/>
            <person name="Mata R."/>
            <person name="Mathew T."/>
            <person name="Ngo R."/>
            <person name="Nguyen L."/>
            <person name="Nguyen N."/>
            <person name="Okwuonu G."/>
            <person name="Ongeri F."/>
            <person name="Pham C."/>
            <person name="Simmons D."/>
            <person name="Wilczek-Boney K."/>
            <person name="Hale W."/>
            <person name="Jakkamsetti A."/>
            <person name="Pham P."/>
            <person name="Ruth R."/>
            <person name="San Lucas F."/>
            <person name="Warren J."/>
            <person name="Zhang J."/>
            <person name="Zhao Z."/>
            <person name="Zhou C."/>
            <person name="Zhu D."/>
            <person name="Lee S."/>
            <person name="Bess C."/>
            <person name="Blankenburg K."/>
            <person name="Forbes L."/>
            <person name="Fu Q."/>
            <person name="Gubbala S."/>
            <person name="Hirani K."/>
            <person name="Jayaseelan J.C."/>
            <person name="Lara F."/>
            <person name="Munidasa M."/>
            <person name="Palculict T."/>
            <person name="Patil S."/>
            <person name="Pu L.-L."/>
            <person name="Saada N."/>
            <person name="Tang L."/>
            <person name="Weissenberger G."/>
            <person name="Zhu Y."/>
            <person name="Hemphill L."/>
            <person name="Shang Y."/>
            <person name="Youmans B."/>
            <person name="Ayvaz T."/>
            <person name="Ross M."/>
            <person name="Santibanez J."/>
            <person name="Aqrawi P."/>
            <person name="Gross S."/>
            <person name="Joshi V."/>
            <person name="Fowler G."/>
            <person name="Nazareth L."/>
            <person name="Reid J."/>
            <person name="Worley K."/>
            <person name="Petrosino J."/>
            <person name="Highlander S."/>
            <person name="Gibbs R."/>
        </authorList>
    </citation>
    <scope>NUCLEOTIDE SEQUENCE [LARGE SCALE GENOMIC DNA]</scope>
    <source>
        <strain evidence="16 17">ATCC BAA-1640</strain>
    </source>
</reference>
<dbReference type="SMART" id="SM00481">
    <property type="entry name" value="POLIIIAc"/>
    <property type="match status" value="1"/>
</dbReference>
<dbReference type="Gene3D" id="1.10.150.700">
    <property type="entry name" value="PolC, middle finger domain"/>
    <property type="match status" value="1"/>
</dbReference>
<dbReference type="Pfam" id="PF00929">
    <property type="entry name" value="RNase_T"/>
    <property type="match status" value="1"/>
</dbReference>
<evidence type="ECO:0000313" key="17">
    <source>
        <dbReference type="Proteomes" id="UP000003280"/>
    </source>
</evidence>
<dbReference type="NCBIfam" id="TIGR00573">
    <property type="entry name" value="dnaq"/>
    <property type="match status" value="1"/>
</dbReference>
<dbReference type="InterPro" id="IPR006308">
    <property type="entry name" value="Pol_III_a_PolC-type_gram_pos"/>
</dbReference>